<proteinExistence type="inferred from homology"/>
<keyword evidence="7" id="KW-0408">Iron</keyword>
<comment type="cofactor">
    <cofactor evidence="1">
        <name>heme</name>
        <dbReference type="ChEBI" id="CHEBI:30413"/>
    </cofactor>
</comment>
<dbReference type="InParanoid" id="A0A409W504"/>
<dbReference type="EMBL" id="NHYE01005396">
    <property type="protein sequence ID" value="PPQ73581.1"/>
    <property type="molecule type" value="Genomic_DNA"/>
</dbReference>
<accession>A0A409W504</accession>
<dbReference type="Gene3D" id="1.10.630.10">
    <property type="entry name" value="Cytochrome P450"/>
    <property type="match status" value="1"/>
</dbReference>
<keyword evidence="8" id="KW-0503">Monooxygenase</keyword>
<keyword evidence="5" id="KW-0479">Metal-binding</keyword>
<evidence type="ECO:0000256" key="8">
    <source>
        <dbReference type="ARBA" id="ARBA00023033"/>
    </source>
</evidence>
<evidence type="ECO:0000256" key="4">
    <source>
        <dbReference type="ARBA" id="ARBA00022617"/>
    </source>
</evidence>
<keyword evidence="4" id="KW-0349">Heme</keyword>
<organism evidence="10 11">
    <name type="scientific">Gymnopilus dilepis</name>
    <dbReference type="NCBI Taxonomy" id="231916"/>
    <lineage>
        <taxon>Eukaryota</taxon>
        <taxon>Fungi</taxon>
        <taxon>Dikarya</taxon>
        <taxon>Basidiomycota</taxon>
        <taxon>Agaricomycotina</taxon>
        <taxon>Agaricomycetes</taxon>
        <taxon>Agaricomycetidae</taxon>
        <taxon>Agaricales</taxon>
        <taxon>Agaricineae</taxon>
        <taxon>Hymenogastraceae</taxon>
        <taxon>Gymnopilus</taxon>
    </lineage>
</organism>
<sequence>MSGVFSWTNAAILALAVTVLSRSLWRRKSVPLPPGPPKIPLLQNLLDMPASHEWLTFAEWGKKWGDIVSISIFGQQMIILNSVNHAVEMLDKRSAIYSERPVMQMGGELVGWKNTLVLLPYGDRFRNFRKLFHNTIGSQAAATRFHPVQEVESKHFLKRLLDAPDELASHIRRSTGAVILRISHGYDVREKDDPYITLAEEALEQFSLSTAPGGFLVNLIPPLRHIPEWFPGASFRKTAKKWADTLNTLVEMPHQYVKKQMELGTAKASFTSQLLDSANLTVEEEEDIKWSAASLYSGGADTTVSATYAMFLACVLNPDKAKKVQQELDEVVGSTRLPTFADRKNLPYTNAFVLEVFRWFTTIPTGFPHVVQEDNIYEGYFIPKGAVVIANIWHMLHDPDIYQDPFSFKPERFLGSKPERDPRNICFGFGRRYVCRHNRRELAEASVFITTATSLAVFDITKCSGDGDGAIPKIEQTTGIISHPKPFACLIKPRSQKALEIINEEAQ</sequence>
<dbReference type="InterPro" id="IPR050364">
    <property type="entry name" value="Cytochrome_P450_fung"/>
</dbReference>
<name>A0A409W504_9AGAR</name>
<evidence type="ECO:0000256" key="2">
    <source>
        <dbReference type="ARBA" id="ARBA00005179"/>
    </source>
</evidence>
<gene>
    <name evidence="10" type="ORF">CVT26_010565</name>
</gene>
<reference evidence="10 11" key="1">
    <citation type="journal article" date="2018" name="Evol. Lett.">
        <title>Horizontal gene cluster transfer increased hallucinogenic mushroom diversity.</title>
        <authorList>
            <person name="Reynolds H.T."/>
            <person name="Vijayakumar V."/>
            <person name="Gluck-Thaler E."/>
            <person name="Korotkin H.B."/>
            <person name="Matheny P.B."/>
            <person name="Slot J.C."/>
        </authorList>
    </citation>
    <scope>NUCLEOTIDE SEQUENCE [LARGE SCALE GENOMIC DNA]</scope>
    <source>
        <strain evidence="10 11">SRW20</strain>
    </source>
</reference>
<keyword evidence="9" id="KW-0732">Signal</keyword>
<dbReference type="OrthoDB" id="2789670at2759"/>
<dbReference type="CDD" id="cd11065">
    <property type="entry name" value="CYP64-like"/>
    <property type="match status" value="1"/>
</dbReference>
<dbReference type="AlphaFoldDB" id="A0A409W504"/>
<dbReference type="STRING" id="231916.A0A409W504"/>
<keyword evidence="11" id="KW-1185">Reference proteome</keyword>
<dbReference type="InterPro" id="IPR036396">
    <property type="entry name" value="Cyt_P450_sf"/>
</dbReference>
<dbReference type="InterPro" id="IPR002401">
    <property type="entry name" value="Cyt_P450_E_grp-I"/>
</dbReference>
<evidence type="ECO:0000256" key="5">
    <source>
        <dbReference type="ARBA" id="ARBA00022723"/>
    </source>
</evidence>
<protein>
    <recommendedName>
        <fullName evidence="12">Cytochrome P450</fullName>
    </recommendedName>
</protein>
<dbReference type="GO" id="GO:0005506">
    <property type="term" value="F:iron ion binding"/>
    <property type="evidence" value="ECO:0007669"/>
    <property type="project" value="InterPro"/>
</dbReference>
<evidence type="ECO:0000313" key="11">
    <source>
        <dbReference type="Proteomes" id="UP000284706"/>
    </source>
</evidence>
<dbReference type="GO" id="GO:0020037">
    <property type="term" value="F:heme binding"/>
    <property type="evidence" value="ECO:0007669"/>
    <property type="project" value="InterPro"/>
</dbReference>
<dbReference type="PRINTS" id="PR00463">
    <property type="entry name" value="EP450I"/>
</dbReference>
<evidence type="ECO:0000313" key="10">
    <source>
        <dbReference type="EMBL" id="PPQ73581.1"/>
    </source>
</evidence>
<dbReference type="PANTHER" id="PTHR46300">
    <property type="entry name" value="P450, PUTATIVE (EUROFUNG)-RELATED-RELATED"/>
    <property type="match status" value="1"/>
</dbReference>
<dbReference type="InterPro" id="IPR001128">
    <property type="entry name" value="Cyt_P450"/>
</dbReference>
<evidence type="ECO:0000256" key="3">
    <source>
        <dbReference type="ARBA" id="ARBA00010617"/>
    </source>
</evidence>
<comment type="pathway">
    <text evidence="2">Secondary metabolite biosynthesis.</text>
</comment>
<comment type="caution">
    <text evidence="10">The sequence shown here is derived from an EMBL/GenBank/DDBJ whole genome shotgun (WGS) entry which is preliminary data.</text>
</comment>
<feature type="chain" id="PRO_5019162853" description="Cytochrome P450" evidence="9">
    <location>
        <begin position="22"/>
        <end position="507"/>
    </location>
</feature>
<dbReference type="Proteomes" id="UP000284706">
    <property type="component" value="Unassembled WGS sequence"/>
</dbReference>
<evidence type="ECO:0008006" key="12">
    <source>
        <dbReference type="Google" id="ProtNLM"/>
    </source>
</evidence>
<keyword evidence="6" id="KW-0560">Oxidoreductase</keyword>
<dbReference type="SUPFAM" id="SSF48264">
    <property type="entry name" value="Cytochrome P450"/>
    <property type="match status" value="1"/>
</dbReference>
<evidence type="ECO:0000256" key="6">
    <source>
        <dbReference type="ARBA" id="ARBA00023002"/>
    </source>
</evidence>
<evidence type="ECO:0000256" key="9">
    <source>
        <dbReference type="SAM" id="SignalP"/>
    </source>
</evidence>
<dbReference type="Pfam" id="PF00067">
    <property type="entry name" value="p450"/>
    <property type="match status" value="1"/>
</dbReference>
<dbReference type="GO" id="GO:0004497">
    <property type="term" value="F:monooxygenase activity"/>
    <property type="evidence" value="ECO:0007669"/>
    <property type="project" value="UniProtKB-KW"/>
</dbReference>
<dbReference type="PANTHER" id="PTHR46300:SF7">
    <property type="entry name" value="P450, PUTATIVE (EUROFUNG)-RELATED"/>
    <property type="match status" value="1"/>
</dbReference>
<evidence type="ECO:0000256" key="7">
    <source>
        <dbReference type="ARBA" id="ARBA00023004"/>
    </source>
</evidence>
<dbReference type="GO" id="GO:0016705">
    <property type="term" value="F:oxidoreductase activity, acting on paired donors, with incorporation or reduction of molecular oxygen"/>
    <property type="evidence" value="ECO:0007669"/>
    <property type="project" value="InterPro"/>
</dbReference>
<evidence type="ECO:0000256" key="1">
    <source>
        <dbReference type="ARBA" id="ARBA00001971"/>
    </source>
</evidence>
<comment type="similarity">
    <text evidence="3">Belongs to the cytochrome P450 family.</text>
</comment>
<feature type="signal peptide" evidence="9">
    <location>
        <begin position="1"/>
        <end position="21"/>
    </location>
</feature>